<feature type="region of interest" description="Disordered" evidence="4">
    <location>
        <begin position="81"/>
        <end position="106"/>
    </location>
</feature>
<comment type="subcellular location">
    <subcellularLocation>
        <location evidence="1">Mitochondrion</location>
    </subcellularLocation>
</comment>
<dbReference type="Proteomes" id="UP001324427">
    <property type="component" value="Unassembled WGS sequence"/>
</dbReference>
<feature type="region of interest" description="Disordered" evidence="4">
    <location>
        <begin position="803"/>
        <end position="834"/>
    </location>
</feature>
<evidence type="ECO:0000313" key="6">
    <source>
        <dbReference type="Proteomes" id="UP001324427"/>
    </source>
</evidence>
<protein>
    <submittedName>
        <fullName evidence="5">Uncharacterized protein</fullName>
    </submittedName>
</protein>
<evidence type="ECO:0000256" key="3">
    <source>
        <dbReference type="ARBA" id="ARBA00023128"/>
    </source>
</evidence>
<dbReference type="Pfam" id="PF12921">
    <property type="entry name" value="ATP13"/>
    <property type="match status" value="1"/>
</dbReference>
<accession>A0AAV9J866</accession>
<evidence type="ECO:0000313" key="5">
    <source>
        <dbReference type="EMBL" id="KAK4541024.1"/>
    </source>
</evidence>
<dbReference type="EMBL" id="JAVFHQ010000058">
    <property type="protein sequence ID" value="KAK4541024.1"/>
    <property type="molecule type" value="Genomic_DNA"/>
</dbReference>
<keyword evidence="6" id="KW-1185">Reference proteome</keyword>
<proteinExistence type="predicted"/>
<dbReference type="GO" id="GO:0005739">
    <property type="term" value="C:mitochondrion"/>
    <property type="evidence" value="ECO:0007669"/>
    <property type="project" value="UniProtKB-SubCell"/>
</dbReference>
<feature type="compositionally biased region" description="Acidic residues" evidence="4">
    <location>
        <begin position="157"/>
        <end position="171"/>
    </location>
</feature>
<dbReference type="InterPro" id="IPR011990">
    <property type="entry name" value="TPR-like_helical_dom_sf"/>
</dbReference>
<sequence length="834" mass="94658">MTSLLARLGQREVRTATPTLWSSGKRKRQDWVCKECRATKVVVQQRRGHGDDRSRLPADQYMFPTKELREDGENKRMNNRIAEGRGKAQPQFAHRDRWESSRGDDRVRVRSLAGALADTGDNAEARKDGAMWSAQDGDRTSPQESAQNSLWERFEQVQDDATDTEVTEVADDSDRTAPQDDAQNALWERSEQVEDDETITEADQVADDFAVDTSARTFGLHAERDASLLNLDYAAKLPEALLKCEVDMVARCLLAASQANDLEFIRSLDEATFSQVLDVMEPVNSIDKLASAHLEISNAMVRQLGIASMQKIAWEYYNLLMEIVAIRRSAGIKLSRANYAVLLRGARDLGNRVMAGELWRKLQRDGNVPDVECYNYYMAVVVFERQHNASARHKLRIIPFHMLARKSAYRGDAFRGYRVGGDGGVKAKVVGAFGHMLKSGVVANEESFWVVIMAAAREGEMSTVKAVLRKVWSIDVDALVAGKDAAEIRPKELERSSHLYPTSNLLFAIAHAFGINNDIPTALRIVDLVARHYKLTISQEVWSQLFEWTFVLASPRTGAKSRVDGTKTGQLPLQSVMNLWETMTGAPYLVQPTMGMYNRLIKNLFSRDKTPLVIEKMEEGRRLYHDSSIRAKQLWTALESDIILFEHNPSVVDSLEHSRDDWEHAELIRKRNLFWLKRWLRLLLATMRSRVGIDMSADWSFRHIPRLLWEWRHYAPRHVSYETAGGIVEFDIRSQEDIDAQTIRAAGWKVNQLKVLGRLPKYVGHRWLTEGMRLLPIRMVASGGTGSTVPVPAYLQRRLAADLARPQRGNDDNPAPEDLRQQVRDAVDEALDRR</sequence>
<comment type="caution">
    <text evidence="5">The sequence shown here is derived from an EMBL/GenBank/DDBJ whole genome shotgun (WGS) entry which is preliminary data.</text>
</comment>
<feature type="compositionally biased region" description="Basic and acidic residues" evidence="4">
    <location>
        <begin position="93"/>
        <end position="106"/>
    </location>
</feature>
<dbReference type="InterPro" id="IPR024319">
    <property type="entry name" value="ATPase_expression_mit"/>
</dbReference>
<keyword evidence="2" id="KW-0809">Transit peptide</keyword>
<feature type="compositionally biased region" description="Basic and acidic residues" evidence="4">
    <location>
        <begin position="817"/>
        <end position="834"/>
    </location>
</feature>
<evidence type="ECO:0000256" key="4">
    <source>
        <dbReference type="SAM" id="MobiDB-lite"/>
    </source>
</evidence>
<feature type="region of interest" description="Disordered" evidence="4">
    <location>
        <begin position="118"/>
        <end position="194"/>
    </location>
</feature>
<evidence type="ECO:0000256" key="2">
    <source>
        <dbReference type="ARBA" id="ARBA00022946"/>
    </source>
</evidence>
<keyword evidence="3" id="KW-0496">Mitochondrion</keyword>
<organism evidence="5 6">
    <name type="scientific">Oleoguttula mirabilis</name>
    <dbReference type="NCBI Taxonomy" id="1507867"/>
    <lineage>
        <taxon>Eukaryota</taxon>
        <taxon>Fungi</taxon>
        <taxon>Dikarya</taxon>
        <taxon>Ascomycota</taxon>
        <taxon>Pezizomycotina</taxon>
        <taxon>Dothideomycetes</taxon>
        <taxon>Dothideomycetidae</taxon>
        <taxon>Mycosphaerellales</taxon>
        <taxon>Teratosphaeriaceae</taxon>
        <taxon>Oleoguttula</taxon>
    </lineage>
</organism>
<gene>
    <name evidence="5" type="ORF">LTR36_008393</name>
</gene>
<dbReference type="AlphaFoldDB" id="A0AAV9J866"/>
<name>A0AAV9J866_9PEZI</name>
<evidence type="ECO:0000256" key="1">
    <source>
        <dbReference type="ARBA" id="ARBA00004173"/>
    </source>
</evidence>
<dbReference type="Gene3D" id="1.25.40.10">
    <property type="entry name" value="Tetratricopeptide repeat domain"/>
    <property type="match status" value="1"/>
</dbReference>
<reference evidence="5 6" key="1">
    <citation type="submission" date="2021-11" db="EMBL/GenBank/DDBJ databases">
        <title>Black yeast isolated from Biological Soil Crust.</title>
        <authorList>
            <person name="Kurbessoian T."/>
        </authorList>
    </citation>
    <scope>NUCLEOTIDE SEQUENCE [LARGE SCALE GENOMIC DNA]</scope>
    <source>
        <strain evidence="5 6">CCFEE 5522</strain>
    </source>
</reference>